<evidence type="ECO:0000256" key="5">
    <source>
        <dbReference type="ARBA" id="ARBA00022670"/>
    </source>
</evidence>
<evidence type="ECO:0000256" key="12">
    <source>
        <dbReference type="ARBA" id="ARBA00023049"/>
    </source>
</evidence>
<comment type="cofactor">
    <cofactor evidence="17">
        <name>Zn(2+)</name>
        <dbReference type="ChEBI" id="CHEBI:29105"/>
    </cofactor>
    <text evidence="17">Binds 1 zinc ion per subunit.</text>
</comment>
<keyword evidence="12" id="KW-0482">Metalloprotease</keyword>
<evidence type="ECO:0000256" key="13">
    <source>
        <dbReference type="ARBA" id="ARBA00023136"/>
    </source>
</evidence>
<dbReference type="EMBL" id="CAJNOK010000617">
    <property type="protein sequence ID" value="CAF0765146.1"/>
    <property type="molecule type" value="Genomic_DNA"/>
</dbReference>
<evidence type="ECO:0000259" key="21">
    <source>
        <dbReference type="Pfam" id="PF11838"/>
    </source>
</evidence>
<dbReference type="InterPro" id="IPR042097">
    <property type="entry name" value="Aminopeptidase_N-like_N_sf"/>
</dbReference>
<dbReference type="Gene3D" id="1.25.50.20">
    <property type="match status" value="3"/>
</dbReference>
<reference evidence="24" key="1">
    <citation type="submission" date="2021-02" db="EMBL/GenBank/DDBJ databases">
        <authorList>
            <person name="Nowell W R."/>
        </authorList>
    </citation>
    <scope>NUCLEOTIDE SEQUENCE</scope>
</reference>
<keyword evidence="8" id="KW-0378">Hydrolase</keyword>
<evidence type="ECO:0000256" key="1">
    <source>
        <dbReference type="ARBA" id="ARBA00004236"/>
    </source>
</evidence>
<keyword evidence="11" id="KW-1133">Transmembrane helix</keyword>
<feature type="domain" description="Peptidase M1 membrane alanine aminopeptidase" evidence="20">
    <location>
        <begin position="298"/>
        <end position="517"/>
    </location>
</feature>
<feature type="active site" description="Proton acceptor" evidence="16">
    <location>
        <position position="2150"/>
    </location>
</feature>
<keyword evidence="19" id="KW-0732">Signal</keyword>
<dbReference type="EMBL" id="CAJOBA010000617">
    <property type="protein sequence ID" value="CAF3545187.1"/>
    <property type="molecule type" value="Genomic_DNA"/>
</dbReference>
<evidence type="ECO:0000313" key="23">
    <source>
        <dbReference type="EMBL" id="CAF0765146.1"/>
    </source>
</evidence>
<dbReference type="CDD" id="cd09601">
    <property type="entry name" value="M1_APN-Q_like"/>
    <property type="match status" value="3"/>
</dbReference>
<evidence type="ECO:0000256" key="10">
    <source>
        <dbReference type="ARBA" id="ARBA00022968"/>
    </source>
</evidence>
<feature type="non-terminal residue" evidence="24">
    <location>
        <position position="1"/>
    </location>
</feature>
<evidence type="ECO:0000256" key="4">
    <source>
        <dbReference type="ARBA" id="ARBA00022475"/>
    </source>
</evidence>
<dbReference type="GO" id="GO:0008270">
    <property type="term" value="F:zinc ion binding"/>
    <property type="evidence" value="ECO:0007669"/>
    <property type="project" value="InterPro"/>
</dbReference>
<evidence type="ECO:0000256" key="9">
    <source>
        <dbReference type="ARBA" id="ARBA00022833"/>
    </source>
</evidence>
<keyword evidence="9 17" id="KW-0862">Zinc</keyword>
<evidence type="ECO:0000256" key="6">
    <source>
        <dbReference type="ARBA" id="ARBA00022692"/>
    </source>
</evidence>
<evidence type="ECO:0000256" key="11">
    <source>
        <dbReference type="ARBA" id="ARBA00022989"/>
    </source>
</evidence>
<dbReference type="PANTHER" id="PTHR11533">
    <property type="entry name" value="PROTEASE M1 ZINC METALLOPROTEASE"/>
    <property type="match status" value="1"/>
</dbReference>
<dbReference type="Proteomes" id="UP000682733">
    <property type="component" value="Unassembled WGS sequence"/>
</dbReference>
<dbReference type="Gene3D" id="2.60.40.1910">
    <property type="match status" value="3"/>
</dbReference>
<feature type="binding site" evidence="17">
    <location>
        <position position="2149"/>
    </location>
    <ligand>
        <name>Zn(2+)</name>
        <dbReference type="ChEBI" id="CHEBI:29105"/>
        <note>catalytic</note>
    </ligand>
</feature>
<feature type="domain" description="Peptidase M1 membrane alanine aminopeptidase" evidence="20">
    <location>
        <begin position="2077"/>
        <end position="2300"/>
    </location>
</feature>
<dbReference type="Proteomes" id="UP000677228">
    <property type="component" value="Unassembled WGS sequence"/>
</dbReference>
<dbReference type="GO" id="GO:0043171">
    <property type="term" value="P:peptide catabolic process"/>
    <property type="evidence" value="ECO:0007669"/>
    <property type="project" value="TreeGrafter"/>
</dbReference>
<feature type="chain" id="PRO_5036273580" description="Aminopeptidase N" evidence="19">
    <location>
        <begin position="21"/>
        <end position="2738"/>
    </location>
</feature>
<keyword evidence="10" id="KW-0735">Signal-anchor</keyword>
<dbReference type="Pfam" id="PF01433">
    <property type="entry name" value="Peptidase_M1"/>
    <property type="match status" value="3"/>
</dbReference>
<comment type="similarity">
    <text evidence="3">Belongs to the peptidase M1 family.</text>
</comment>
<feature type="domain" description="ERAP1-like C-terminal" evidence="21">
    <location>
        <begin position="1492"/>
        <end position="1812"/>
    </location>
</feature>
<comment type="caution">
    <text evidence="24">The sequence shown here is derived from an EMBL/GenBank/DDBJ whole genome shotgun (WGS) entry which is preliminary data.</text>
</comment>
<evidence type="ECO:0000259" key="22">
    <source>
        <dbReference type="Pfam" id="PF17900"/>
    </source>
</evidence>
<name>A0A8S2GQH6_9BILA</name>
<dbReference type="FunFam" id="2.60.40.1730:FF:000012">
    <property type="entry name" value="Aminopeptidase N"/>
    <property type="match status" value="1"/>
</dbReference>
<feature type="domain" description="ERAP1-like C-terminal" evidence="21">
    <location>
        <begin position="2386"/>
        <end position="2711"/>
    </location>
</feature>
<evidence type="ECO:0000256" key="3">
    <source>
        <dbReference type="ARBA" id="ARBA00010136"/>
    </source>
</evidence>
<evidence type="ECO:0000256" key="14">
    <source>
        <dbReference type="ARBA" id="ARBA00023157"/>
    </source>
</evidence>
<protein>
    <recommendedName>
        <fullName evidence="26">Aminopeptidase N</fullName>
    </recommendedName>
</protein>
<feature type="domain" description="Aminopeptidase N-like N-terminal" evidence="22">
    <location>
        <begin position="1843"/>
        <end position="2040"/>
    </location>
</feature>
<dbReference type="SUPFAM" id="SSF55486">
    <property type="entry name" value="Metalloproteases ('zincins'), catalytic domain"/>
    <property type="match status" value="3"/>
</dbReference>
<proteinExistence type="inferred from homology"/>
<dbReference type="GO" id="GO:0005615">
    <property type="term" value="C:extracellular space"/>
    <property type="evidence" value="ECO:0007669"/>
    <property type="project" value="TreeGrafter"/>
</dbReference>
<feature type="binding site" evidence="17">
    <location>
        <position position="2153"/>
    </location>
    <ligand>
        <name>Zn(2+)</name>
        <dbReference type="ChEBI" id="CHEBI:29105"/>
        <note>catalytic</note>
    </ligand>
</feature>
<keyword evidence="13" id="KW-0472">Membrane</keyword>
<keyword evidence="15" id="KW-0325">Glycoprotein</keyword>
<evidence type="ECO:0000256" key="7">
    <source>
        <dbReference type="ARBA" id="ARBA00022723"/>
    </source>
</evidence>
<evidence type="ECO:0000256" key="2">
    <source>
        <dbReference type="ARBA" id="ARBA00004606"/>
    </source>
</evidence>
<dbReference type="InterPro" id="IPR001930">
    <property type="entry name" value="Peptidase_M1"/>
</dbReference>
<evidence type="ECO:0000256" key="8">
    <source>
        <dbReference type="ARBA" id="ARBA00022801"/>
    </source>
</evidence>
<evidence type="ECO:0000256" key="15">
    <source>
        <dbReference type="ARBA" id="ARBA00023180"/>
    </source>
</evidence>
<dbReference type="FunFam" id="2.60.40.1910:FF:000006">
    <property type="entry name" value="Aminopeptidase"/>
    <property type="match status" value="2"/>
</dbReference>
<dbReference type="InterPro" id="IPR027268">
    <property type="entry name" value="Peptidase_M4/M1_CTD_sf"/>
</dbReference>
<feature type="domain" description="Aminopeptidase N-like N-terminal" evidence="22">
    <location>
        <begin position="68"/>
        <end position="252"/>
    </location>
</feature>
<sequence>LIATFIVLFVLTIYYGVKQGKNGLIDDGASDLHKTITTGLKTSVPYNSGSDTRTSSAVTRIPITLRQEYYKIYLEPDLINNTYKGVLDYQFRCLKSTNLIHLHMIDLIIDNSSILILSGTLRSPKYQTWKYDKYNEFMIITFDSSFVQDTVYHLNINYTGNFSDSLSGFYISKYNDTKSQPRTLMTSQMEPTHARTAFPCIDEPARKAIFQISVRFNSSYRIWSNTELENETYFNDGTKLTVFKPTLKMSTFILALIVALEQDFGCRPAQQIRGRHNISHIIRSSICGRKDILEQLSYAEEVATKSLHFFNEYYDMDYPLEKIDHFAVPDFGAGAMENYGLLIYREVGLFFDEKTVSASRKQYITTVVAHEIAHQWFGNLVSPEWWGELWLKEGFASYMETLASDQVEPDWKQDERFVVEKIFSFMEADSLPTSRPISINSTNPADIFQLFDAITYDKGATLIRMMSMFLGNLTFQQGIQNYLKNLSYESATQDDLWSYLSKAANNTISVSKIMNGWTTQAGYPILDIQRSYGNIKQLHIKQTPFSLLSSTDKHEKWWIPFKYFDMQTVNRVDSQPLIWVNETTKTINITTANDKWILANPGYLGIYRTKYDQENFRLIVQQLNTDHSRIPIITRGALIDDTFALTRTGTISTTDAYDLMRYLKYEKEFVPWTAAFSAMRYQEDLLSSTEILMNVQQYFLELVLPLYNRIGWDAVDQSKDWLTALLQPSVLSAACRYEHKNCIDIARSKFLRWKTNPSLNQIPATLRSTVYCIAIRDGTMDDFYFLWDRLQRETVASEVLNLLTGMACTKDNNLITFFLNQHLKDKSAIREQDIAASLQRVARSPQANQLTWNYIRENWSKLFAKFGKSLSLSGIIDSVTSRFVTHVQRDEFEAFSDSIPDKGTASRQFILSMDKINAALYWKKKNIDAITEYLSASSHKTNASQRLPSDVVPIHYFLWVKPYLNITNDNLRFSIFDGTVHILLNITRPTNRIVLHKKYIDILSVSLMSRDNVQVISHSSDVERDFFIIMLNKNLTVGSLPTLNIQYVGELRNDTYGFYLSSYIRSDKTRGYLVSSQMEPIAARRALPCFDEPASKARFTITVEHDKRYSARSNMEVIGTPTPVPNDSDWVTTRFAESLPMSTYLLALVVSDFKCVTNATTGRRRNIITNVCAQPEKVQELYYALQVASQNIEDFENQYDLDYPLKKIDHIAVPDFGAGAMENWGIIIYRETRLYYNNKTSTPANKQVVAFVIAHELAHQWFGNLVSPAWWDDLWLNEGFAKWMEFIGTDRIHPDWHSYEQFISQRWLAVMQNDAVSFSHPINMQITHNDQLTSIFDSITYSKGSSILRMMRNFMGSTTFDKGVTQYLTKHQYQTAKQTDLWTAMGQAMIDDHIPLPTNTTLEEIMSTWTDQMGYPYIQIDRDYVSNTINVTQKQFLFDVDAQPPKSQHNYLWWIPLKIRSRLINQSDITWLNKNKRTVYNIPSISTSPDQWLLANPDLLGFFRTNYDERNWNLIIKQLINGHENFTVTERAGLVDDVFNLARAGIVPASLVFDMLKYATKEEKYIVWERILSGVSYIEQMLSHTPTFSLFKAYMTDLIMPIYNSLTWTEKPTEDWLSSLHRDLIISAACRYDISDCITIAKTKFDEWQNQPLVNNIDANQRRVVYCTAIRLGSRNEFQFLLNQFQLSNDPLEKARIQLALTCTRDIELLRHLLNIHLNENVVRRQDALSGIRSICRNYVAETECWSFIQKRWHFLFKELGGSLSFADLIKDITARFNTESHLTDFEQFSEGIQDKGAAAAEFKATIERIRANMEWTNKAEIDIFAWFINRTLDVRLPTDWIPNLYVLEIDIQLKSTLPNNIEPDTRFNGHITITVNCSRPTSELKIHAKNLRIQSATLKRIDSRKNILVDWSFINLTEVMVCRLSEQCQLNHLYTFDTYYITELDREMAGFYLSRYNVTINNVTVTHNIAATHMQPTVARKVFPCFDEPAMKAQFSISIIHDSSFSTVRSNGELIKIIPLPDGRIHSYFNITPPMSTYLVAFVVTDFSCIKNVTNRDITVSVCGRPEAIQNFEGHYALDVASDVISYFEDSYNVSYPLRKCDHFAIPDFSAGAMENWGLITYRETALLYNNVTGNLANKLRVGEVVSHEVAHQWFGNIVTPQWWNDIWLNEGFASWVEVLGLNHANPDFHPLDVFVTATLQRALVMDSLFSSHPISVDVEHPDDINSIFDAISYDKGSSILRMIYTVVTEPTFYRGVSNYLNAFAYKNAVQDQLWQFMTDATSSSILGGEVIKTIMDTWTLQEGYPLLTVTRNYTNNQATIRQNRFTLDSNATNQTSRYINPFKPPFRWYIPYNYQSTNRNVSMFEWLKPNENKTIRVRAGFTDWLLFNINQFGFYRVNYDSDNWNRIITALKSPNYNTSFSSVTRSQLIDDAFNLARSRDLNAIVPLQLSTYLCNETEYIPFSAFSTNIQYPLIMFSQNESSTIYKQLQKYVQNLEKPIYTQLGWFSAGNDNYLKRQLGSLVIGDLCANGLTECINRAVQEYSSWKQNPTKYSINPDYRSAVYCQGVKSGTDADFEFLLDKYKSTNDQVEKNRFGYALTCTKSERLLSELLNDTLKGQYIRLQDSSTFIGRISVQPGGQKLAWKYISTHWTELVQKLGGLSFTLSNIVESVLQYVNTEEELRTVEAFISDTQDLSIAERAFLSSIEKMHANIRWMNVIGNQFREWLNLNVNRTVCS</sequence>
<dbReference type="Pfam" id="PF17900">
    <property type="entry name" value="Peptidase_M1_N"/>
    <property type="match status" value="3"/>
</dbReference>
<dbReference type="Gene3D" id="2.60.40.1730">
    <property type="entry name" value="tricorn interacting facor f3 domain"/>
    <property type="match status" value="3"/>
</dbReference>
<organism evidence="24 25">
    <name type="scientific">Didymodactylos carnosus</name>
    <dbReference type="NCBI Taxonomy" id="1234261"/>
    <lineage>
        <taxon>Eukaryota</taxon>
        <taxon>Metazoa</taxon>
        <taxon>Spiralia</taxon>
        <taxon>Gnathifera</taxon>
        <taxon>Rotifera</taxon>
        <taxon>Eurotatoria</taxon>
        <taxon>Bdelloidea</taxon>
        <taxon>Philodinida</taxon>
        <taxon>Philodinidae</taxon>
        <taxon>Didymodactylos</taxon>
    </lineage>
</organism>
<dbReference type="GO" id="GO:0005737">
    <property type="term" value="C:cytoplasm"/>
    <property type="evidence" value="ECO:0007669"/>
    <property type="project" value="TreeGrafter"/>
</dbReference>
<keyword evidence="14" id="KW-1015">Disulfide bond</keyword>
<evidence type="ECO:0000256" key="17">
    <source>
        <dbReference type="PIRSR" id="PIRSR634016-3"/>
    </source>
</evidence>
<feature type="domain" description="Aminopeptidase N-like N-terminal" evidence="22">
    <location>
        <begin position="952"/>
        <end position="1145"/>
    </location>
</feature>
<keyword evidence="4" id="KW-1003">Cell membrane</keyword>
<dbReference type="GO" id="GO:0070006">
    <property type="term" value="F:metalloaminopeptidase activity"/>
    <property type="evidence" value="ECO:0007669"/>
    <property type="project" value="TreeGrafter"/>
</dbReference>
<gene>
    <name evidence="23" type="ORF">OVA965_LOCUS2769</name>
    <name evidence="24" type="ORF">TMI583_LOCUS2768</name>
</gene>
<keyword evidence="6" id="KW-0812">Transmembrane</keyword>
<dbReference type="GO" id="GO:0005886">
    <property type="term" value="C:plasma membrane"/>
    <property type="evidence" value="ECO:0007669"/>
    <property type="project" value="UniProtKB-SubCell"/>
</dbReference>
<keyword evidence="7 17" id="KW-0479">Metal-binding</keyword>
<accession>A0A8S2GQH6</accession>
<feature type="domain" description="ERAP1-like C-terminal" evidence="21">
    <location>
        <begin position="596"/>
        <end position="916"/>
    </location>
</feature>
<feature type="signal peptide" evidence="19">
    <location>
        <begin position="1"/>
        <end position="20"/>
    </location>
</feature>
<dbReference type="Gene3D" id="1.10.390.10">
    <property type="entry name" value="Neutral Protease Domain 2"/>
    <property type="match status" value="3"/>
</dbReference>
<comment type="subcellular location">
    <subcellularLocation>
        <location evidence="1">Cell membrane</location>
    </subcellularLocation>
    <subcellularLocation>
        <location evidence="2">Membrane</location>
        <topology evidence="2">Single-pass type II membrane protein</topology>
    </subcellularLocation>
</comment>
<dbReference type="GO" id="GO:0006508">
    <property type="term" value="P:proteolysis"/>
    <property type="evidence" value="ECO:0007669"/>
    <property type="project" value="UniProtKB-KW"/>
</dbReference>
<dbReference type="InterPro" id="IPR014782">
    <property type="entry name" value="Peptidase_M1_dom"/>
</dbReference>
<dbReference type="GO" id="GO:0042277">
    <property type="term" value="F:peptide binding"/>
    <property type="evidence" value="ECO:0007669"/>
    <property type="project" value="TreeGrafter"/>
</dbReference>
<feature type="domain" description="Peptidase M1 membrane alanine aminopeptidase" evidence="20">
    <location>
        <begin position="1183"/>
        <end position="1409"/>
    </location>
</feature>
<keyword evidence="5" id="KW-0645">Protease</keyword>
<evidence type="ECO:0000256" key="19">
    <source>
        <dbReference type="SAM" id="SignalP"/>
    </source>
</evidence>
<evidence type="ECO:0008006" key="26">
    <source>
        <dbReference type="Google" id="ProtNLM"/>
    </source>
</evidence>
<dbReference type="PANTHER" id="PTHR11533:SF294">
    <property type="entry name" value="THYROTROPIN-RELEASING HORMONE-DEGRADING ECTOENZYME"/>
    <property type="match status" value="1"/>
</dbReference>
<evidence type="ECO:0000256" key="18">
    <source>
        <dbReference type="PIRSR" id="PIRSR634016-4"/>
    </source>
</evidence>
<evidence type="ECO:0000256" key="16">
    <source>
        <dbReference type="PIRSR" id="PIRSR634016-1"/>
    </source>
</evidence>
<dbReference type="InterPro" id="IPR024571">
    <property type="entry name" value="ERAP1-like_C_dom"/>
</dbReference>
<dbReference type="InterPro" id="IPR034016">
    <property type="entry name" value="M1_APN-typ"/>
</dbReference>
<dbReference type="Pfam" id="PF11838">
    <property type="entry name" value="ERAP1_C"/>
    <property type="match status" value="3"/>
</dbReference>
<dbReference type="FunFam" id="1.10.390.10:FF:000016">
    <property type="entry name" value="Glutamyl aminopeptidase"/>
    <property type="match status" value="3"/>
</dbReference>
<evidence type="ECO:0000313" key="25">
    <source>
        <dbReference type="Proteomes" id="UP000682733"/>
    </source>
</evidence>
<dbReference type="SUPFAM" id="SSF63737">
    <property type="entry name" value="Leukotriene A4 hydrolase N-terminal domain"/>
    <property type="match status" value="3"/>
</dbReference>
<evidence type="ECO:0000313" key="24">
    <source>
        <dbReference type="EMBL" id="CAF3545187.1"/>
    </source>
</evidence>
<dbReference type="PRINTS" id="PR00756">
    <property type="entry name" value="ALADIPTASE"/>
</dbReference>
<dbReference type="InterPro" id="IPR050344">
    <property type="entry name" value="Peptidase_M1_aminopeptidases"/>
</dbReference>
<dbReference type="FunFam" id="1.25.50.20:FF:000001">
    <property type="entry name" value="Aminopeptidase"/>
    <property type="match status" value="3"/>
</dbReference>
<dbReference type="InterPro" id="IPR045357">
    <property type="entry name" value="Aminopeptidase_N-like_N"/>
</dbReference>
<feature type="binding site" evidence="17">
    <location>
        <position position="2172"/>
    </location>
    <ligand>
        <name>Zn(2+)</name>
        <dbReference type="ChEBI" id="CHEBI:29105"/>
        <note>catalytic</note>
    </ligand>
</feature>
<evidence type="ECO:0000259" key="20">
    <source>
        <dbReference type="Pfam" id="PF01433"/>
    </source>
</evidence>
<feature type="site" description="Transition state stabilizer" evidence="18">
    <location>
        <position position="2235"/>
    </location>
</feature>